<evidence type="ECO:0000256" key="1">
    <source>
        <dbReference type="ARBA" id="ARBA00004123"/>
    </source>
</evidence>
<dbReference type="GO" id="GO:0003712">
    <property type="term" value="F:transcription coregulator activity"/>
    <property type="evidence" value="ECO:0007669"/>
    <property type="project" value="InterPro"/>
</dbReference>
<evidence type="ECO:0000313" key="11">
    <source>
        <dbReference type="Proteomes" id="UP000076632"/>
    </source>
</evidence>
<evidence type="ECO:0000256" key="3">
    <source>
        <dbReference type="ARBA" id="ARBA00023015"/>
    </source>
</evidence>
<feature type="compositionally biased region" description="Basic and acidic residues" evidence="8">
    <location>
        <begin position="808"/>
        <end position="822"/>
    </location>
</feature>
<comment type="function">
    <text evidence="7">Component of the Mediator complex, a coactivator involved in the regulated transcription of nearly all RNA polymerase II-dependent genes. Mediator functions as a bridge to convey information from gene-specific regulatory proteins to the basal RNA polymerase II transcription machinery. Mediator is recruited to promoters by direct interactions with regulatory proteins and serves as a scaffold for the assembly of a functional preinitiation complex with RNA polymerase II and the general transcription factors.</text>
</comment>
<dbReference type="GO" id="GO:0016592">
    <property type="term" value="C:mediator complex"/>
    <property type="evidence" value="ECO:0007669"/>
    <property type="project" value="InterPro"/>
</dbReference>
<evidence type="ECO:0000256" key="2">
    <source>
        <dbReference type="ARBA" id="ARBA00006210"/>
    </source>
</evidence>
<dbReference type="InParanoid" id="A0A164ZDC8"/>
<feature type="region of interest" description="Disordered" evidence="8">
    <location>
        <begin position="474"/>
        <end position="499"/>
    </location>
</feature>
<dbReference type="AlphaFoldDB" id="A0A164ZDC8"/>
<feature type="compositionally biased region" description="Polar residues" evidence="8">
    <location>
        <begin position="22"/>
        <end position="45"/>
    </location>
</feature>
<feature type="compositionally biased region" description="Basic and acidic residues" evidence="8">
    <location>
        <begin position="398"/>
        <end position="410"/>
    </location>
</feature>
<feature type="domain" description="Mediator complex subunit Med1" evidence="9">
    <location>
        <begin position="191"/>
        <end position="634"/>
    </location>
</feature>
<dbReference type="InterPro" id="IPR019680">
    <property type="entry name" value="Mediator_Med1"/>
</dbReference>
<dbReference type="Proteomes" id="UP000076632">
    <property type="component" value="Unassembled WGS sequence"/>
</dbReference>
<organism evidence="10 11">
    <name type="scientific">Xylona heveae (strain CBS 132557 / TC161)</name>
    <dbReference type="NCBI Taxonomy" id="1328760"/>
    <lineage>
        <taxon>Eukaryota</taxon>
        <taxon>Fungi</taxon>
        <taxon>Dikarya</taxon>
        <taxon>Ascomycota</taxon>
        <taxon>Pezizomycotina</taxon>
        <taxon>Xylonomycetes</taxon>
        <taxon>Xylonales</taxon>
        <taxon>Xylonaceae</taxon>
        <taxon>Xylona</taxon>
    </lineage>
</organism>
<sequence length="868" mass="91792">MATPTPGQGLPGSNKHPPLQASGASGLTPSSLGSQQHLSAFSSPFPSHAGKTAPSPATAHASIAGGAGAGKSVPSPAYPSGHPSTGGKSAPSPAGMTAHPSLGGKSAPSPANLSAYPSIGGKSAPSPASHFAQRGHKHATSTPNAAALTFDSPSAAASLGLNLAGIGTPSGMGGLVNARSDEEERARRIEAILQLLRSRPGRVSEEAVERLAKRTGLDCLWEEKTLSIAGSALLVDLDFQNHIVDRVSLSLPGSSDAVSVHAPKASAILYKDLKPEDGSSSPINTTLNKFADNLERLAKLDKLSTPEVNCFEAIAGVYTSLRRIFEHEKKQSGQEAGEKMNPDEEVERLVMCEKSGRPRMHAGKRVGLALEYWMDRRRVSTSRKRKAESGSDEMDIDSIEKSRNKAHDGTSYDGNIWSAIIECEHSPAELYTPIRISNDWVSQRIERPSEEQDELFGPDGPTIDWTEPAPTFVSGPAATRTPGAASSSAPDPMDTSGQNMSKLPDVRFVARLEPPVVVPLQKAVEIYDSVGLVIPQESIQPTTLDGLILPPDPSEVHGAVHGEARYLSNSREVLGFDGSGKEQLNRHDYALFAHKLDFGRVVDEIPFRHPMELINILPILRQYALTTTLLKRSFEGGKGSNWSATGNATLGATGSLSGSSGLPSTQQQQSTNARLQLSPEDELAALLDGESPLDAPSALPSSSPSHLSRSDPKSAVPSASLNNNSVAATRHLSIDVGLSMQPHPNFTLAFSIPVAIPPPPPPPSPPSPAPTRAISERLAYVHLNVLPDAVIRASYSSGADSAPSSRAIKKDSEAEADKKSEETTSSSSPKPSRPLVSDDEITRVCSVAEDFGILVEYIRWKAHQVSLS</sequence>
<feature type="compositionally biased region" description="Polar residues" evidence="8">
    <location>
        <begin position="484"/>
        <end position="499"/>
    </location>
</feature>
<feature type="compositionally biased region" description="Low complexity" evidence="8">
    <location>
        <begin position="692"/>
        <end position="707"/>
    </location>
</feature>
<evidence type="ECO:0000259" key="9">
    <source>
        <dbReference type="Pfam" id="PF10744"/>
    </source>
</evidence>
<feature type="region of interest" description="Disordered" evidence="8">
    <location>
        <begin position="690"/>
        <end position="721"/>
    </location>
</feature>
<comment type="subcellular location">
    <subcellularLocation>
        <location evidence="1 7">Nucleus</location>
    </subcellularLocation>
</comment>
<accession>A0A164ZDC8</accession>
<evidence type="ECO:0000256" key="7">
    <source>
        <dbReference type="RuleBase" id="RU364059"/>
    </source>
</evidence>
<keyword evidence="11" id="KW-1185">Reference proteome</keyword>
<keyword evidence="4 7" id="KW-0010">Activator</keyword>
<dbReference type="OrthoDB" id="5310959at2759"/>
<proteinExistence type="inferred from homology"/>
<dbReference type="GeneID" id="28898707"/>
<evidence type="ECO:0000256" key="8">
    <source>
        <dbReference type="SAM" id="MobiDB-lite"/>
    </source>
</evidence>
<feature type="region of interest" description="Disordered" evidence="8">
    <location>
        <begin position="795"/>
        <end position="839"/>
    </location>
</feature>
<evidence type="ECO:0000256" key="4">
    <source>
        <dbReference type="ARBA" id="ARBA00023159"/>
    </source>
</evidence>
<keyword evidence="6 7" id="KW-0539">Nucleus</keyword>
<protein>
    <recommendedName>
        <fullName evidence="7">Mediator of RNA polymerase II transcription subunit 1</fullName>
    </recommendedName>
    <alternativeName>
        <fullName evidence="7">Mediator complex subunit 1</fullName>
    </alternativeName>
</protein>
<gene>
    <name evidence="10" type="ORF">L228DRAFT_251497</name>
</gene>
<dbReference type="PANTHER" id="PTHR35041">
    <property type="entry name" value="MEDIATOR OF RNA POLYMERASE II TRANSCRIPTION SUBUNIT 1"/>
    <property type="match status" value="1"/>
</dbReference>
<evidence type="ECO:0000256" key="6">
    <source>
        <dbReference type="ARBA" id="ARBA00023242"/>
    </source>
</evidence>
<keyword evidence="5 7" id="KW-0804">Transcription</keyword>
<dbReference type="RefSeq" id="XP_018184515.1">
    <property type="nucleotide sequence ID" value="XM_018333570.1"/>
</dbReference>
<feature type="compositionally biased region" description="Low complexity" evidence="8">
    <location>
        <begin position="653"/>
        <end position="671"/>
    </location>
</feature>
<dbReference type="Pfam" id="PF10744">
    <property type="entry name" value="Med1"/>
    <property type="match status" value="1"/>
</dbReference>
<dbReference type="PANTHER" id="PTHR35041:SF4">
    <property type="entry name" value="MEDIATOR OF RNA POLYMERASE II TRANSCRIPTION SUBUNIT 1"/>
    <property type="match status" value="1"/>
</dbReference>
<feature type="region of interest" description="Disordered" evidence="8">
    <location>
        <begin position="653"/>
        <end position="674"/>
    </location>
</feature>
<dbReference type="STRING" id="1328760.A0A164ZDC8"/>
<feature type="region of interest" description="Disordered" evidence="8">
    <location>
        <begin position="381"/>
        <end position="410"/>
    </location>
</feature>
<dbReference type="GO" id="GO:0045944">
    <property type="term" value="P:positive regulation of transcription by RNA polymerase II"/>
    <property type="evidence" value="ECO:0007669"/>
    <property type="project" value="UniProtKB-ARBA"/>
</dbReference>
<dbReference type="EMBL" id="KV407468">
    <property type="protein sequence ID" value="KZF18960.1"/>
    <property type="molecule type" value="Genomic_DNA"/>
</dbReference>
<feature type="compositionally biased region" description="Low complexity" evidence="8">
    <location>
        <begin position="795"/>
        <end position="806"/>
    </location>
</feature>
<comment type="similarity">
    <text evidence="2 7">Belongs to the Mediator complex subunit 1 family.</text>
</comment>
<keyword evidence="3 7" id="KW-0805">Transcription regulation</keyword>
<reference evidence="10 11" key="1">
    <citation type="journal article" date="2016" name="Fungal Biol.">
        <title>The genome of Xylona heveae provides a window into fungal endophytism.</title>
        <authorList>
            <person name="Gazis R."/>
            <person name="Kuo A."/>
            <person name="Riley R."/>
            <person name="LaButti K."/>
            <person name="Lipzen A."/>
            <person name="Lin J."/>
            <person name="Amirebrahimi M."/>
            <person name="Hesse C.N."/>
            <person name="Spatafora J.W."/>
            <person name="Henrissat B."/>
            <person name="Hainaut M."/>
            <person name="Grigoriev I.V."/>
            <person name="Hibbett D.S."/>
        </authorList>
    </citation>
    <scope>NUCLEOTIDE SEQUENCE [LARGE SCALE GENOMIC DNA]</scope>
    <source>
        <strain evidence="10 11">TC161</strain>
    </source>
</reference>
<evidence type="ECO:0000256" key="5">
    <source>
        <dbReference type="ARBA" id="ARBA00023163"/>
    </source>
</evidence>
<name>A0A164ZDC8_XYLHT</name>
<evidence type="ECO:0000313" key="10">
    <source>
        <dbReference type="EMBL" id="KZF18960.1"/>
    </source>
</evidence>
<feature type="region of interest" description="Disordered" evidence="8">
    <location>
        <begin position="1"/>
        <end position="143"/>
    </location>
</feature>